<organism evidence="1 2">
    <name type="scientific">Spiroplasma ixodetis</name>
    <dbReference type="NCBI Taxonomy" id="2141"/>
    <lineage>
        <taxon>Bacteria</taxon>
        <taxon>Bacillati</taxon>
        <taxon>Mycoplasmatota</taxon>
        <taxon>Mollicutes</taxon>
        <taxon>Entomoplasmatales</taxon>
        <taxon>Spiroplasmataceae</taxon>
        <taxon>Spiroplasma</taxon>
    </lineage>
</organism>
<dbReference type="Proteomes" id="UP001473424">
    <property type="component" value="Chromosome"/>
</dbReference>
<sequence>MNEDLVYIDESGIDDNEFYKYGWSEKGKRLFDNKPRLFKNLCIFLQSY</sequence>
<name>A0ABN7BWM4_9MOLU</name>
<dbReference type="EMBL" id="AP028955">
    <property type="protein sequence ID" value="BET39342.1"/>
    <property type="molecule type" value="Genomic_DNA"/>
</dbReference>
<reference evidence="2" key="1">
    <citation type="journal article" date="2024" name="FEMS Microbiol. Lett.">
        <title>Genomic insights into Spiroplasma endosymbionts that induce male-killing and protective phenotypes in the pea aphid.</title>
        <authorList>
            <person name="Arai H."/>
            <person name="Legeai F."/>
            <person name="Kageyama D."/>
            <person name="Sugio A."/>
            <person name="Simon J.C."/>
        </authorList>
    </citation>
    <scope>NUCLEOTIDE SEQUENCE [LARGE SCALE GENOMIC DNA]</scope>
    <source>
        <strain evidence="2">sAp269</strain>
    </source>
</reference>
<protein>
    <recommendedName>
        <fullName evidence="3">Transposase</fullName>
    </recommendedName>
</protein>
<dbReference type="RefSeq" id="WP_353306159.1">
    <property type="nucleotide sequence ID" value="NZ_AP028955.1"/>
</dbReference>
<keyword evidence="2" id="KW-1185">Reference proteome</keyword>
<evidence type="ECO:0000313" key="1">
    <source>
        <dbReference type="EMBL" id="BET39342.1"/>
    </source>
</evidence>
<evidence type="ECO:0008006" key="3">
    <source>
        <dbReference type="Google" id="ProtNLM"/>
    </source>
</evidence>
<accession>A0ABN7BWM4</accession>
<proteinExistence type="predicted"/>
<evidence type="ECO:0000313" key="2">
    <source>
        <dbReference type="Proteomes" id="UP001473424"/>
    </source>
</evidence>
<gene>
    <name evidence="1" type="ORF">SAP269_19310</name>
</gene>